<dbReference type="CDD" id="cd21631">
    <property type="entry name" value="RHH_CopG_NikR-like"/>
    <property type="match status" value="1"/>
</dbReference>
<reference evidence="2" key="2">
    <citation type="journal article" date="2021" name="PeerJ">
        <title>Extensive microbial diversity within the chicken gut microbiome revealed by metagenomics and culture.</title>
        <authorList>
            <person name="Gilroy R."/>
            <person name="Ravi A."/>
            <person name="Getino M."/>
            <person name="Pursley I."/>
            <person name="Horton D.L."/>
            <person name="Alikhan N.F."/>
            <person name="Baker D."/>
            <person name="Gharbi K."/>
            <person name="Hall N."/>
            <person name="Watson M."/>
            <person name="Adriaenssens E.M."/>
            <person name="Foster-Nyarko E."/>
            <person name="Jarju S."/>
            <person name="Secka A."/>
            <person name="Antonio M."/>
            <person name="Oren A."/>
            <person name="Chaudhuri R.R."/>
            <person name="La Ragione R."/>
            <person name="Hildebrand F."/>
            <person name="Pallen M.J."/>
        </authorList>
    </citation>
    <scope>NUCLEOTIDE SEQUENCE</scope>
    <source>
        <strain evidence="2">CHK181-108</strain>
    </source>
</reference>
<dbReference type="Gene3D" id="1.10.1220.10">
    <property type="entry name" value="Met repressor-like"/>
    <property type="match status" value="1"/>
</dbReference>
<dbReference type="InterPro" id="IPR013321">
    <property type="entry name" value="Arc_rbn_hlx_hlx"/>
</dbReference>
<protein>
    <submittedName>
        <fullName evidence="2">CopG family transcriptional regulator</fullName>
    </submittedName>
</protein>
<dbReference type="GO" id="GO:0006355">
    <property type="term" value="P:regulation of DNA-templated transcription"/>
    <property type="evidence" value="ECO:0007669"/>
    <property type="project" value="InterPro"/>
</dbReference>
<proteinExistence type="predicted"/>
<name>A0A9D1KPK9_9FIRM</name>
<accession>A0A9D1KPK9</accession>
<comment type="caution">
    <text evidence="2">The sequence shown here is derived from an EMBL/GenBank/DDBJ whole genome shotgun (WGS) entry which is preliminary data.</text>
</comment>
<evidence type="ECO:0000313" key="3">
    <source>
        <dbReference type="Proteomes" id="UP000824165"/>
    </source>
</evidence>
<dbReference type="InterPro" id="IPR002145">
    <property type="entry name" value="CopG"/>
</dbReference>
<dbReference type="Proteomes" id="UP000824165">
    <property type="component" value="Unassembled WGS sequence"/>
</dbReference>
<evidence type="ECO:0000259" key="1">
    <source>
        <dbReference type="Pfam" id="PF01402"/>
    </source>
</evidence>
<reference evidence="2" key="1">
    <citation type="submission" date="2020-10" db="EMBL/GenBank/DDBJ databases">
        <authorList>
            <person name="Gilroy R."/>
        </authorList>
    </citation>
    <scope>NUCLEOTIDE SEQUENCE</scope>
    <source>
        <strain evidence="2">CHK181-108</strain>
    </source>
</reference>
<evidence type="ECO:0000313" key="2">
    <source>
        <dbReference type="EMBL" id="HIT84765.1"/>
    </source>
</evidence>
<dbReference type="AlphaFoldDB" id="A0A9D1KPK9"/>
<feature type="domain" description="Ribbon-helix-helix protein CopG" evidence="1">
    <location>
        <begin position="16"/>
        <end position="53"/>
    </location>
</feature>
<dbReference type="SUPFAM" id="SSF47598">
    <property type="entry name" value="Ribbon-helix-helix"/>
    <property type="match status" value="1"/>
</dbReference>
<organism evidence="2 3">
    <name type="scientific">Candidatus Ornithomonoglobus intestinigallinarum</name>
    <dbReference type="NCBI Taxonomy" id="2840894"/>
    <lineage>
        <taxon>Bacteria</taxon>
        <taxon>Bacillati</taxon>
        <taxon>Bacillota</taxon>
        <taxon>Clostridia</taxon>
        <taxon>Candidatus Ornithomonoglobus</taxon>
    </lineage>
</organism>
<dbReference type="Pfam" id="PF01402">
    <property type="entry name" value="RHH_1"/>
    <property type="match status" value="1"/>
</dbReference>
<gene>
    <name evidence="2" type="ORF">IAA60_02540</name>
</gene>
<dbReference type="InterPro" id="IPR010985">
    <property type="entry name" value="Ribbon_hlx_hlx"/>
</dbReference>
<sequence length="59" mass="6959">MDKKFIVTPKTERSVTVTVRIEMETYQELEELVIKSGRSRNELINKALRFALDNLEFVE</sequence>
<dbReference type="EMBL" id="DVLU01000022">
    <property type="protein sequence ID" value="HIT84765.1"/>
    <property type="molecule type" value="Genomic_DNA"/>
</dbReference>